<gene>
    <name evidence="1" type="ORF">N4261_14120</name>
</gene>
<evidence type="ECO:0000313" key="1">
    <source>
        <dbReference type="EMBL" id="UXH76205.1"/>
    </source>
</evidence>
<organism evidence="1 2">
    <name type="scientific">Roseateles amylovorans</name>
    <dbReference type="NCBI Taxonomy" id="2978473"/>
    <lineage>
        <taxon>Bacteria</taxon>
        <taxon>Pseudomonadati</taxon>
        <taxon>Pseudomonadota</taxon>
        <taxon>Betaproteobacteria</taxon>
        <taxon>Burkholderiales</taxon>
        <taxon>Sphaerotilaceae</taxon>
        <taxon>Roseateles</taxon>
    </lineage>
</organism>
<dbReference type="RefSeq" id="WP_261755938.1">
    <property type="nucleotide sequence ID" value="NZ_CP104562.2"/>
</dbReference>
<reference evidence="1" key="1">
    <citation type="submission" date="2022-10" db="EMBL/GenBank/DDBJ databases">
        <title>Characterization and whole genome sequencing of a new Roseateles species, isolated from fresh water.</title>
        <authorList>
            <person name="Guliayeva D.Y."/>
            <person name="Akhremchuk A.E."/>
            <person name="Sikolenko M.A."/>
            <person name="Valentovich L.N."/>
            <person name="Sidarenka A.V."/>
        </authorList>
    </citation>
    <scope>NUCLEOTIDE SEQUENCE</scope>
    <source>
        <strain evidence="1">BIM B-1768</strain>
    </source>
</reference>
<keyword evidence="2" id="KW-1185">Reference proteome</keyword>
<name>A0ABY6AYP4_9BURK</name>
<dbReference type="Proteomes" id="UP001064933">
    <property type="component" value="Chromosome"/>
</dbReference>
<dbReference type="EMBL" id="CP104562">
    <property type="protein sequence ID" value="UXH76205.1"/>
    <property type="molecule type" value="Genomic_DNA"/>
</dbReference>
<accession>A0ABY6AYP4</accession>
<protein>
    <submittedName>
        <fullName evidence="1">Uncharacterized protein</fullName>
    </submittedName>
</protein>
<proteinExistence type="predicted"/>
<evidence type="ECO:0000313" key="2">
    <source>
        <dbReference type="Proteomes" id="UP001064933"/>
    </source>
</evidence>
<sequence>MDFIVLGRLRLDGRDLKEAKRLVYEGQLVGITELGLIAVDLEVHFADDTGFRK</sequence>